<dbReference type="InterPro" id="IPR003593">
    <property type="entry name" value="AAA+_ATPase"/>
</dbReference>
<dbReference type="InterPro" id="IPR002611">
    <property type="entry name" value="IstB_ATP-bd"/>
</dbReference>
<dbReference type="Gene3D" id="3.40.50.300">
    <property type="entry name" value="P-loop containing nucleotide triphosphate hydrolases"/>
    <property type="match status" value="1"/>
</dbReference>
<dbReference type="PANTHER" id="PTHR30050:SF4">
    <property type="entry name" value="ATP-BINDING PROTEIN RV3427C IN INSERTION SEQUENCE-RELATED"/>
    <property type="match status" value="1"/>
</dbReference>
<dbReference type="Proteomes" id="UP000294567">
    <property type="component" value="Unassembled WGS sequence"/>
</dbReference>
<comment type="similarity">
    <text evidence="1">Belongs to the IS21/IS1162 putative ATP-binding protein family.</text>
</comment>
<dbReference type="CDD" id="cd00009">
    <property type="entry name" value="AAA"/>
    <property type="match status" value="1"/>
</dbReference>
<dbReference type="SUPFAM" id="SSF52540">
    <property type="entry name" value="P-loop containing nucleoside triphosphate hydrolases"/>
    <property type="match status" value="1"/>
</dbReference>
<evidence type="ECO:0000259" key="4">
    <source>
        <dbReference type="SMART" id="SM00382"/>
    </source>
</evidence>
<sequence>MLREELFNKLKYCKLSGMIDVFDRVLEEALDKELNHLEFFEMLLDEKVINRENRRYNRLLKNACFPTIKTIDTFDFSKAPFLNKKEIMELFTLDFLNDNQNIIFIGDQGTGKTHIVTSIGVETCKQGKSVLFFTAASLGNKLIEMQEQLALGKFIEKLRKVDLLIIDELGYVSLSHRSTQLLFQVFSERYEKGSIMIISNLEFGEWGNIFNDEIMAAAIIDRLIHNSIIKSFKGSSYRLLSRQEKIV</sequence>
<dbReference type="OrthoDB" id="2052561at2"/>
<dbReference type="GO" id="GO:0005524">
    <property type="term" value="F:ATP binding"/>
    <property type="evidence" value="ECO:0007669"/>
    <property type="project" value="UniProtKB-KW"/>
</dbReference>
<evidence type="ECO:0000256" key="2">
    <source>
        <dbReference type="ARBA" id="ARBA00022741"/>
    </source>
</evidence>
<comment type="caution">
    <text evidence="5">The sequence shown here is derived from an EMBL/GenBank/DDBJ whole genome shotgun (WGS) entry which is preliminary data.</text>
</comment>
<reference evidence="5 6" key="1">
    <citation type="submission" date="2019-03" db="EMBL/GenBank/DDBJ databases">
        <title>Genomic Encyclopedia of Type Strains, Phase IV (KMG-IV): sequencing the most valuable type-strain genomes for metagenomic binning, comparative biology and taxonomic classification.</title>
        <authorList>
            <person name="Goeker M."/>
        </authorList>
    </citation>
    <scope>NUCLEOTIDE SEQUENCE [LARGE SCALE GENOMIC DNA]</scope>
    <source>
        <strain evidence="5 6">DSM 26752</strain>
    </source>
</reference>
<proteinExistence type="inferred from homology"/>
<evidence type="ECO:0000313" key="6">
    <source>
        <dbReference type="Proteomes" id="UP000294567"/>
    </source>
</evidence>
<accession>A0A4R3KML1</accession>
<keyword evidence="2" id="KW-0547">Nucleotide-binding</keyword>
<dbReference type="Pfam" id="PF01695">
    <property type="entry name" value="IstB_IS21"/>
    <property type="match status" value="1"/>
</dbReference>
<dbReference type="GO" id="GO:0006260">
    <property type="term" value="P:DNA replication"/>
    <property type="evidence" value="ECO:0007669"/>
    <property type="project" value="TreeGrafter"/>
</dbReference>
<dbReference type="InterPro" id="IPR028350">
    <property type="entry name" value="DNAC/IstB-like"/>
</dbReference>
<keyword evidence="6" id="KW-1185">Reference proteome</keyword>
<dbReference type="PIRSF" id="PIRSF003073">
    <property type="entry name" value="DNAC_TnpB_IstB"/>
    <property type="match status" value="1"/>
</dbReference>
<feature type="domain" description="AAA+ ATPase" evidence="4">
    <location>
        <begin position="98"/>
        <end position="230"/>
    </location>
</feature>
<gene>
    <name evidence="5" type="ORF">EDD65_1201</name>
</gene>
<name>A0A4R3KML1_9FIRM</name>
<evidence type="ECO:0000256" key="3">
    <source>
        <dbReference type="ARBA" id="ARBA00022840"/>
    </source>
</evidence>
<dbReference type="AlphaFoldDB" id="A0A4R3KML1"/>
<dbReference type="SMART" id="SM00382">
    <property type="entry name" value="AAA"/>
    <property type="match status" value="1"/>
</dbReference>
<dbReference type="NCBIfam" id="NF038214">
    <property type="entry name" value="IS21_help_AAA"/>
    <property type="match status" value="1"/>
</dbReference>
<dbReference type="RefSeq" id="WP_132029697.1">
    <property type="nucleotide sequence ID" value="NZ_CP068564.1"/>
</dbReference>
<evidence type="ECO:0000313" key="5">
    <source>
        <dbReference type="EMBL" id="TCS85592.1"/>
    </source>
</evidence>
<dbReference type="EMBL" id="SMAE01000020">
    <property type="protein sequence ID" value="TCS85592.1"/>
    <property type="molecule type" value="Genomic_DNA"/>
</dbReference>
<dbReference type="InterPro" id="IPR047661">
    <property type="entry name" value="IstB"/>
</dbReference>
<keyword evidence="3" id="KW-0067">ATP-binding</keyword>
<dbReference type="InterPro" id="IPR027417">
    <property type="entry name" value="P-loop_NTPase"/>
</dbReference>
<protein>
    <submittedName>
        <fullName evidence="5">DNA replication protein DnaC</fullName>
    </submittedName>
</protein>
<organism evidence="5 6">
    <name type="scientific">Keratinibaculum paraultunense</name>
    <dbReference type="NCBI Taxonomy" id="1278232"/>
    <lineage>
        <taxon>Bacteria</taxon>
        <taxon>Bacillati</taxon>
        <taxon>Bacillota</taxon>
        <taxon>Tissierellia</taxon>
        <taxon>Tissierellales</taxon>
        <taxon>Tepidimicrobiaceae</taxon>
        <taxon>Keratinibaculum</taxon>
    </lineage>
</organism>
<dbReference type="PANTHER" id="PTHR30050">
    <property type="entry name" value="CHROMOSOMAL REPLICATION INITIATOR PROTEIN DNAA"/>
    <property type="match status" value="1"/>
</dbReference>
<evidence type="ECO:0000256" key="1">
    <source>
        <dbReference type="ARBA" id="ARBA00008059"/>
    </source>
</evidence>